<dbReference type="HOGENOM" id="CLU_2124109_0_0_1"/>
<name>T1HES8_RHOPR</name>
<dbReference type="EnsemblMetazoa" id="RPRC002550-RA">
    <property type="protein sequence ID" value="RPRC002550-PA"/>
    <property type="gene ID" value="RPRC002550"/>
</dbReference>
<protein>
    <submittedName>
        <fullName evidence="1">Uncharacterized protein</fullName>
    </submittedName>
</protein>
<dbReference type="Proteomes" id="UP000015103">
    <property type="component" value="Unassembled WGS sequence"/>
</dbReference>
<reference evidence="1" key="1">
    <citation type="submission" date="2015-05" db="UniProtKB">
        <authorList>
            <consortium name="EnsemblMetazoa"/>
        </authorList>
    </citation>
    <scope>IDENTIFICATION</scope>
</reference>
<evidence type="ECO:0000313" key="2">
    <source>
        <dbReference type="Proteomes" id="UP000015103"/>
    </source>
</evidence>
<dbReference type="VEuPathDB" id="VectorBase:RPRC002550"/>
<proteinExistence type="predicted"/>
<dbReference type="InParanoid" id="T1HES8"/>
<evidence type="ECO:0000313" key="1">
    <source>
        <dbReference type="EnsemblMetazoa" id="RPRC002550-PA"/>
    </source>
</evidence>
<dbReference type="EMBL" id="ACPB03019584">
    <property type="status" value="NOT_ANNOTATED_CDS"/>
    <property type="molecule type" value="Genomic_DNA"/>
</dbReference>
<sequence length="114" mass="12942">MEVLKDFFMIASKDEVNIENLMDRWCSLVVSGLCMRLPNITAFKNSVSDNNISEIISPNQYSPTTYNGLTSLYGQIMPCDWSSQPLPNNSILQRILKVQQLQNTNFAAVCSLYR</sequence>
<organism evidence="1 2">
    <name type="scientific">Rhodnius prolixus</name>
    <name type="common">Triatomid bug</name>
    <dbReference type="NCBI Taxonomy" id="13249"/>
    <lineage>
        <taxon>Eukaryota</taxon>
        <taxon>Metazoa</taxon>
        <taxon>Ecdysozoa</taxon>
        <taxon>Arthropoda</taxon>
        <taxon>Hexapoda</taxon>
        <taxon>Insecta</taxon>
        <taxon>Pterygota</taxon>
        <taxon>Neoptera</taxon>
        <taxon>Paraneoptera</taxon>
        <taxon>Hemiptera</taxon>
        <taxon>Heteroptera</taxon>
        <taxon>Panheteroptera</taxon>
        <taxon>Cimicomorpha</taxon>
        <taxon>Reduviidae</taxon>
        <taxon>Triatominae</taxon>
        <taxon>Rhodnius</taxon>
    </lineage>
</organism>
<accession>T1HES8</accession>
<dbReference type="AlphaFoldDB" id="T1HES8"/>
<keyword evidence="2" id="KW-1185">Reference proteome</keyword>